<feature type="transmembrane region" description="Helical" evidence="2">
    <location>
        <begin position="169"/>
        <end position="193"/>
    </location>
</feature>
<dbReference type="EMBL" id="CAVMBE010000030">
    <property type="protein sequence ID" value="CAK4026256.1"/>
    <property type="molecule type" value="Genomic_DNA"/>
</dbReference>
<reference evidence="4" key="1">
    <citation type="submission" date="2023-11" db="EMBL/GenBank/DDBJ databases">
        <authorList>
            <person name="Alioto T."/>
            <person name="Alioto T."/>
            <person name="Gomez Garrido J."/>
        </authorList>
    </citation>
    <scope>NUCLEOTIDE SEQUENCE</scope>
</reference>
<keyword evidence="2" id="KW-0472">Membrane</keyword>
<feature type="domain" description="Rhodopsin" evidence="3">
    <location>
        <begin position="43"/>
        <end position="275"/>
    </location>
</feature>
<comment type="caution">
    <text evidence="4">The sequence shown here is derived from an EMBL/GenBank/DDBJ whole genome shotgun (WGS) entry which is preliminary data.</text>
</comment>
<keyword evidence="2" id="KW-0812">Transmembrane</keyword>
<feature type="transmembrane region" description="Helical" evidence="2">
    <location>
        <begin position="62"/>
        <end position="83"/>
    </location>
</feature>
<evidence type="ECO:0000313" key="5">
    <source>
        <dbReference type="Proteomes" id="UP001296104"/>
    </source>
</evidence>
<proteinExistence type="predicted"/>
<dbReference type="Proteomes" id="UP001296104">
    <property type="component" value="Unassembled WGS sequence"/>
</dbReference>
<evidence type="ECO:0000313" key="4">
    <source>
        <dbReference type="EMBL" id="CAK4026256.1"/>
    </source>
</evidence>
<feature type="transmembrane region" description="Helical" evidence="2">
    <location>
        <begin position="137"/>
        <end position="157"/>
    </location>
</feature>
<feature type="transmembrane region" description="Helical" evidence="2">
    <location>
        <begin position="103"/>
        <end position="125"/>
    </location>
</feature>
<accession>A0AAI8YZV0</accession>
<feature type="compositionally biased region" description="Polar residues" evidence="1">
    <location>
        <begin position="304"/>
        <end position="313"/>
    </location>
</feature>
<feature type="transmembrane region" description="Helical" evidence="2">
    <location>
        <begin position="247"/>
        <end position="275"/>
    </location>
</feature>
<feature type="transmembrane region" description="Helical" evidence="2">
    <location>
        <begin position="205"/>
        <end position="227"/>
    </location>
</feature>
<evidence type="ECO:0000256" key="1">
    <source>
        <dbReference type="SAM" id="MobiDB-lite"/>
    </source>
</evidence>
<gene>
    <name evidence="4" type="ORF">LECACI_7A005010</name>
</gene>
<protein>
    <submittedName>
        <fullName evidence="4">RpsU-divergently transcribed</fullName>
    </submittedName>
</protein>
<feature type="transmembrane region" description="Helical" evidence="2">
    <location>
        <begin position="22"/>
        <end position="42"/>
    </location>
</feature>
<dbReference type="PANTHER" id="PTHR39614">
    <property type="entry name" value="INTEGRAL MEMBRANE PROTEIN"/>
    <property type="match status" value="1"/>
</dbReference>
<evidence type="ECO:0000259" key="3">
    <source>
        <dbReference type="Pfam" id="PF20684"/>
    </source>
</evidence>
<evidence type="ECO:0000256" key="2">
    <source>
        <dbReference type="SAM" id="Phobius"/>
    </source>
</evidence>
<dbReference type="AlphaFoldDB" id="A0AAI8YZV0"/>
<name>A0AAI8YZV0_9PEZI</name>
<keyword evidence="5" id="KW-1185">Reference proteome</keyword>
<sequence length="387" mass="42293">MAATPTATGAEWSTAISNRDHGPLVTITVCLMLVATFLFMGFRMTIRWPWSKLVGYDDMATIIGSLFACAQSTAVLISVHRGLGKHRADLGEAEAQAAIKAAWISDIISVLALTGSKLAVSLLILRLSTFKKHVLAARVVSILIGIWGVPAVVMTSLQRASSQERNRDGWIGVGVYSVLLEIALIVLPVYLVWNLQMRLSAKVTVVVGFLFRIPATALAVARVYAVVKMFSVESHDSSKSMTDFTWLYVNPTIFTTIEMHYSLLAATIPCMHLFLRQFSTGYMGTTNAQLQGTMLGSKGNLSDSYALSSTRSRQGGFKRSRRGGTERQYSDIEAVSRALYQVSPAVTTVSASRENRPDSVASDGSEKIMVRQTVDVKWQDSNEDDAH</sequence>
<dbReference type="InterPro" id="IPR049326">
    <property type="entry name" value="Rhodopsin_dom_fungi"/>
</dbReference>
<organism evidence="4 5">
    <name type="scientific">Lecanosticta acicola</name>
    <dbReference type="NCBI Taxonomy" id="111012"/>
    <lineage>
        <taxon>Eukaryota</taxon>
        <taxon>Fungi</taxon>
        <taxon>Dikarya</taxon>
        <taxon>Ascomycota</taxon>
        <taxon>Pezizomycotina</taxon>
        <taxon>Dothideomycetes</taxon>
        <taxon>Dothideomycetidae</taxon>
        <taxon>Mycosphaerellales</taxon>
        <taxon>Mycosphaerellaceae</taxon>
        <taxon>Lecanosticta</taxon>
    </lineage>
</organism>
<feature type="region of interest" description="Disordered" evidence="1">
    <location>
        <begin position="304"/>
        <end position="328"/>
    </location>
</feature>
<keyword evidence="2" id="KW-1133">Transmembrane helix</keyword>
<dbReference type="Pfam" id="PF20684">
    <property type="entry name" value="Fung_rhodopsin"/>
    <property type="match status" value="1"/>
</dbReference>
<dbReference type="PANTHER" id="PTHR39614:SF2">
    <property type="entry name" value="INTEGRAL MEMBRANE PROTEIN"/>
    <property type="match status" value="1"/>
</dbReference>